<dbReference type="InterPro" id="IPR051122">
    <property type="entry name" value="SDR_DHRS6-like"/>
</dbReference>
<dbReference type="Pfam" id="PF13561">
    <property type="entry name" value="adh_short_C2"/>
    <property type="match status" value="1"/>
</dbReference>
<dbReference type="InterPro" id="IPR036291">
    <property type="entry name" value="NAD(P)-bd_dom_sf"/>
</dbReference>
<comment type="similarity">
    <text evidence="1">Belongs to the short-chain dehydrogenases/reductases (SDR) family.</text>
</comment>
<dbReference type="PANTHER" id="PTHR43477">
    <property type="entry name" value="DIHYDROANTICAPSIN 7-DEHYDROGENASE"/>
    <property type="match status" value="1"/>
</dbReference>
<dbReference type="Proteomes" id="UP001352263">
    <property type="component" value="Unassembled WGS sequence"/>
</dbReference>
<dbReference type="PANTHER" id="PTHR43477:SF1">
    <property type="entry name" value="DIHYDROANTICAPSIN 7-DEHYDROGENASE"/>
    <property type="match status" value="1"/>
</dbReference>
<dbReference type="Gene3D" id="3.40.50.720">
    <property type="entry name" value="NAD(P)-binding Rossmann-like Domain"/>
    <property type="match status" value="1"/>
</dbReference>
<name>A0ABU6JHS5_9BURK</name>
<reference evidence="3 4" key="1">
    <citation type="submission" date="2023-10" db="EMBL/GenBank/DDBJ databases">
        <title>Noviherbaspirillum sp. CPCC 100848 genome assembly.</title>
        <authorList>
            <person name="Li X.Y."/>
            <person name="Fang X.M."/>
        </authorList>
    </citation>
    <scope>NUCLEOTIDE SEQUENCE [LARGE SCALE GENOMIC DNA]</scope>
    <source>
        <strain evidence="3 4">CPCC 100848</strain>
    </source>
</reference>
<evidence type="ECO:0000313" key="4">
    <source>
        <dbReference type="Proteomes" id="UP001352263"/>
    </source>
</evidence>
<protein>
    <submittedName>
        <fullName evidence="3">Short chain dehydrogenase</fullName>
    </submittedName>
</protein>
<accession>A0ABU6JHS5</accession>
<proteinExistence type="inferred from homology"/>
<dbReference type="SUPFAM" id="SSF51735">
    <property type="entry name" value="NAD(P)-binding Rossmann-fold domains"/>
    <property type="match status" value="1"/>
</dbReference>
<dbReference type="RefSeq" id="WP_326509828.1">
    <property type="nucleotide sequence ID" value="NZ_JAWIIV010000046.1"/>
</dbReference>
<dbReference type="CDD" id="cd11731">
    <property type="entry name" value="Lin1944_like_SDR_c"/>
    <property type="match status" value="1"/>
</dbReference>
<dbReference type="PRINTS" id="PR00081">
    <property type="entry name" value="GDHRDH"/>
</dbReference>
<evidence type="ECO:0000256" key="1">
    <source>
        <dbReference type="ARBA" id="ARBA00006484"/>
    </source>
</evidence>
<comment type="caution">
    <text evidence="3">The sequence shown here is derived from an EMBL/GenBank/DDBJ whole genome shotgun (WGS) entry which is preliminary data.</text>
</comment>
<dbReference type="NCBIfam" id="NF005754">
    <property type="entry name" value="PRK07578.1"/>
    <property type="match status" value="1"/>
</dbReference>
<dbReference type="InterPro" id="IPR002347">
    <property type="entry name" value="SDR_fam"/>
</dbReference>
<gene>
    <name evidence="3" type="ORF">RY831_29025</name>
</gene>
<organism evidence="3 4">
    <name type="scientific">Noviherbaspirillum album</name>
    <dbReference type="NCBI Taxonomy" id="3080276"/>
    <lineage>
        <taxon>Bacteria</taxon>
        <taxon>Pseudomonadati</taxon>
        <taxon>Pseudomonadota</taxon>
        <taxon>Betaproteobacteria</taxon>
        <taxon>Burkholderiales</taxon>
        <taxon>Oxalobacteraceae</taxon>
        <taxon>Noviherbaspirillum</taxon>
    </lineage>
</organism>
<sequence>MKVIVIGATGTIGRAVSEQLAARHEVIRVGRSGGQHQVDIADPASVEALFRRIGPADAVVVTAGNLHFGPLAELDADKMNVGLQHKLMGQVNVALAAQRHLNDGGSITLTSGIVGAEPIRYGINATTVNTAVDGFVRAAAIELPRGLRINVVDPSVLQESMKAYGPYFHGFEPVPASRVAQAYSRSVDGLQTGKVYRVW</sequence>
<keyword evidence="2" id="KW-0560">Oxidoreductase</keyword>
<keyword evidence="4" id="KW-1185">Reference proteome</keyword>
<dbReference type="EMBL" id="JAWIIV010000046">
    <property type="protein sequence ID" value="MEC4723206.1"/>
    <property type="molecule type" value="Genomic_DNA"/>
</dbReference>
<evidence type="ECO:0000313" key="3">
    <source>
        <dbReference type="EMBL" id="MEC4723206.1"/>
    </source>
</evidence>
<evidence type="ECO:0000256" key="2">
    <source>
        <dbReference type="ARBA" id="ARBA00023002"/>
    </source>
</evidence>